<keyword evidence="3" id="KW-0813">Transport</keyword>
<feature type="compositionally biased region" description="Polar residues" evidence="11">
    <location>
        <begin position="742"/>
        <end position="751"/>
    </location>
</feature>
<dbReference type="CDD" id="cd06186">
    <property type="entry name" value="NOX_Duox_like_FAD_NADP"/>
    <property type="match status" value="1"/>
</dbReference>
<evidence type="ECO:0000256" key="1">
    <source>
        <dbReference type="ARBA" id="ARBA00004141"/>
    </source>
</evidence>
<evidence type="ECO:0000256" key="5">
    <source>
        <dbReference type="ARBA" id="ARBA00022982"/>
    </source>
</evidence>
<keyword evidence="9 12" id="KW-0472">Membrane</keyword>
<dbReference type="AlphaFoldDB" id="A0AAX4JTC7"/>
<dbReference type="Pfam" id="PF08030">
    <property type="entry name" value="NAD_binding_6"/>
    <property type="match status" value="1"/>
</dbReference>
<keyword evidence="7" id="KW-0560">Oxidoreductase</keyword>
<keyword evidence="8" id="KW-0406">Ion transport</keyword>
<feature type="compositionally biased region" description="Low complexity" evidence="11">
    <location>
        <begin position="706"/>
        <end position="717"/>
    </location>
</feature>
<keyword evidence="6 12" id="KW-1133">Transmembrane helix</keyword>
<dbReference type="GO" id="GO:0015677">
    <property type="term" value="P:copper ion import"/>
    <property type="evidence" value="ECO:0007669"/>
    <property type="project" value="TreeGrafter"/>
</dbReference>
<sequence>MPSLFRSTLLLILGSLFLLERIQAEGIQISTKNPLHNCVEGINTALTQVTFGDKSTDPDVSYYLALCNSTWHTTSLALSSMKYCSQKQKVLDEGYKRIHGYCEEYGDFELPSWEEILAKVNQSNVLEDINTADPEIAGTMFNSSIILSQEAFEAGVRTENAWTTEQNYHHGFGWGLYILVGVVLLVGTLNRIFAIYAQKYALPYNASEELGAPSSKGLSGKWYTLYRKHIEVPALFGYKHSQASAWGFLSIPTRIQGISIFIYVALNVIFTVTGYEIFYNNLYWYGQRDTQIIRYLSDRTGIMCFYNLPLLWCLAGRNDVILWMTGWSYSTLNLFHRWVARIAILQAIVHSAGYTWLEKGYVAEEMKERYWWTGVIATIVMSLLVPFSIRPFREKFYEAFLIIHIGLALVTLVTCWYHVEIWEGQYDPWIWASTAVWGLDRFIRFIRVLVLSYKALSKKGLNTIATIPSYKAIVISSEAETDNDESGLEKSRGWKLRSSSEAKSGKKIKNDNSNGLIRLSIQTSIKIKPEPGQYYFIYTPFSLKPWENHPFTLASWTINEKDTTTLDFLVAPLKGATKRWQKKILKNVNNNNNKKLETRLLIEGPYGHTNPIQIYEKILFISGGSGITSTLPYLFKLKNLSLLQIPEPIIKQIDLVWIIKNKNYALDVLQHELKEYIELGNCGNIKIKIHLYLTRGENSIEDDSDNNNNNKTTEIDSSTPHDIVDALTYDDNNANASSSSNQNTPDSQSTAVMAEEKIQIIDNEKTSNSSSSDLSTSLPGTKSSSSLQKNGDDKYLIIHLGKPLIKDLINESVNNLIGGEKLAVSACGPHSLMDDTRSSICNIYGTGGGQVQGNRIEYFEELFAW</sequence>
<evidence type="ECO:0000256" key="9">
    <source>
        <dbReference type="ARBA" id="ARBA00023136"/>
    </source>
</evidence>
<dbReference type="GeneID" id="91093436"/>
<dbReference type="PANTHER" id="PTHR32361:SF9">
    <property type="entry name" value="FERRIC REDUCTASE TRANSMEMBRANE COMPONENT 3-RELATED"/>
    <property type="match status" value="1"/>
</dbReference>
<feature type="signal peptide" evidence="13">
    <location>
        <begin position="1"/>
        <end position="24"/>
    </location>
</feature>
<evidence type="ECO:0000256" key="6">
    <source>
        <dbReference type="ARBA" id="ARBA00022989"/>
    </source>
</evidence>
<feature type="transmembrane region" description="Helical" evidence="12">
    <location>
        <begin position="174"/>
        <end position="193"/>
    </location>
</feature>
<comment type="subcellular location">
    <subcellularLocation>
        <location evidence="1">Membrane</location>
        <topology evidence="1">Multi-pass membrane protein</topology>
    </subcellularLocation>
</comment>
<dbReference type="Gene3D" id="3.40.50.80">
    <property type="entry name" value="Nucleotide-binding domain of ferredoxin-NADP reductase (FNR) module"/>
    <property type="match status" value="1"/>
</dbReference>
<dbReference type="GO" id="GO:0006879">
    <property type="term" value="P:intracellular iron ion homeostasis"/>
    <property type="evidence" value="ECO:0007669"/>
    <property type="project" value="TreeGrafter"/>
</dbReference>
<keyword evidence="16" id="KW-1185">Reference proteome</keyword>
<evidence type="ECO:0000313" key="16">
    <source>
        <dbReference type="Proteomes" id="UP001355207"/>
    </source>
</evidence>
<keyword evidence="4 12" id="KW-0812">Transmembrane</keyword>
<keyword evidence="10" id="KW-0325">Glycoprotein</keyword>
<name>A0AAX4JTC7_9TREE</name>
<dbReference type="InterPro" id="IPR013130">
    <property type="entry name" value="Fe3_Rdtase_TM_dom"/>
</dbReference>
<protein>
    <recommendedName>
        <fullName evidence="14">FAD-binding FR-type domain-containing protein</fullName>
    </recommendedName>
</protein>
<dbReference type="SFLD" id="SFLDG01168">
    <property type="entry name" value="Ferric_reductase_subgroup_(FRE"/>
    <property type="match status" value="1"/>
</dbReference>
<dbReference type="GO" id="GO:0006826">
    <property type="term" value="P:iron ion transport"/>
    <property type="evidence" value="ECO:0007669"/>
    <property type="project" value="TreeGrafter"/>
</dbReference>
<dbReference type="PANTHER" id="PTHR32361">
    <property type="entry name" value="FERRIC/CUPRIC REDUCTASE TRANSMEMBRANE COMPONENT"/>
    <property type="match status" value="1"/>
</dbReference>
<feature type="compositionally biased region" description="Low complexity" evidence="11">
    <location>
        <begin position="732"/>
        <end position="741"/>
    </location>
</feature>
<dbReference type="InterPro" id="IPR039261">
    <property type="entry name" value="FNR_nucleotide-bd"/>
</dbReference>
<evidence type="ECO:0000256" key="13">
    <source>
        <dbReference type="SAM" id="SignalP"/>
    </source>
</evidence>
<dbReference type="PROSITE" id="PS51384">
    <property type="entry name" value="FAD_FR"/>
    <property type="match status" value="1"/>
</dbReference>
<feature type="compositionally biased region" description="Low complexity" evidence="11">
    <location>
        <begin position="766"/>
        <end position="787"/>
    </location>
</feature>
<dbReference type="Pfam" id="PF01794">
    <property type="entry name" value="Ferric_reduct"/>
    <property type="match status" value="1"/>
</dbReference>
<feature type="transmembrane region" description="Helical" evidence="12">
    <location>
        <begin position="369"/>
        <end position="387"/>
    </location>
</feature>
<evidence type="ECO:0000256" key="4">
    <source>
        <dbReference type="ARBA" id="ARBA00022692"/>
    </source>
</evidence>
<dbReference type="GO" id="GO:0000293">
    <property type="term" value="F:ferric-chelate reductase activity"/>
    <property type="evidence" value="ECO:0007669"/>
    <property type="project" value="UniProtKB-ARBA"/>
</dbReference>
<evidence type="ECO:0000256" key="12">
    <source>
        <dbReference type="SAM" id="Phobius"/>
    </source>
</evidence>
<feature type="transmembrane region" description="Helical" evidence="12">
    <location>
        <begin position="260"/>
        <end position="279"/>
    </location>
</feature>
<dbReference type="SUPFAM" id="SSF52343">
    <property type="entry name" value="Ferredoxin reductase-like, C-terminal NADP-linked domain"/>
    <property type="match status" value="1"/>
</dbReference>
<dbReference type="InterPro" id="IPR013121">
    <property type="entry name" value="Fe_red_NAD-bd_6"/>
</dbReference>
<dbReference type="EMBL" id="CP144100">
    <property type="protein sequence ID" value="WWC87867.1"/>
    <property type="molecule type" value="Genomic_DNA"/>
</dbReference>
<feature type="region of interest" description="Disordered" evidence="11">
    <location>
        <begin position="699"/>
        <end position="788"/>
    </location>
</feature>
<dbReference type="Pfam" id="PF08022">
    <property type="entry name" value="FAD_binding_8"/>
    <property type="match status" value="1"/>
</dbReference>
<feature type="domain" description="FAD-binding FR-type" evidence="14">
    <location>
        <begin position="443"/>
        <end position="612"/>
    </location>
</feature>
<evidence type="ECO:0000256" key="7">
    <source>
        <dbReference type="ARBA" id="ARBA00023002"/>
    </source>
</evidence>
<gene>
    <name evidence="15" type="ORF">L201_002764</name>
</gene>
<evidence type="ECO:0000256" key="2">
    <source>
        <dbReference type="ARBA" id="ARBA00006278"/>
    </source>
</evidence>
<feature type="transmembrane region" description="Helical" evidence="12">
    <location>
        <begin position="399"/>
        <end position="419"/>
    </location>
</feature>
<evidence type="ECO:0000259" key="14">
    <source>
        <dbReference type="PROSITE" id="PS51384"/>
    </source>
</evidence>
<proteinExistence type="inferred from homology"/>
<reference evidence="15 16" key="1">
    <citation type="submission" date="2024-01" db="EMBL/GenBank/DDBJ databases">
        <title>Comparative genomics of Cryptococcus and Kwoniella reveals pathogenesis evolution and contrasting modes of karyotype evolution via chromosome fusion or intercentromeric recombination.</title>
        <authorList>
            <person name="Coelho M.A."/>
            <person name="David-Palma M."/>
            <person name="Shea T."/>
            <person name="Bowers K."/>
            <person name="McGinley-Smith S."/>
            <person name="Mohammad A.W."/>
            <person name="Gnirke A."/>
            <person name="Yurkov A.M."/>
            <person name="Nowrousian M."/>
            <person name="Sun S."/>
            <person name="Cuomo C.A."/>
            <person name="Heitman J."/>
        </authorList>
    </citation>
    <scope>NUCLEOTIDE SEQUENCE [LARGE SCALE GENOMIC DNA]</scope>
    <source>
        <strain evidence="15 16">CBS 6074</strain>
    </source>
</reference>
<comment type="similarity">
    <text evidence="2">Belongs to the ferric reductase (FRE) family.</text>
</comment>
<evidence type="ECO:0000256" key="10">
    <source>
        <dbReference type="ARBA" id="ARBA00023180"/>
    </source>
</evidence>
<evidence type="ECO:0000256" key="11">
    <source>
        <dbReference type="SAM" id="MobiDB-lite"/>
    </source>
</evidence>
<feature type="chain" id="PRO_5043646265" description="FAD-binding FR-type domain-containing protein" evidence="13">
    <location>
        <begin position="25"/>
        <end position="865"/>
    </location>
</feature>
<evidence type="ECO:0000256" key="3">
    <source>
        <dbReference type="ARBA" id="ARBA00022448"/>
    </source>
</evidence>
<feature type="compositionally biased region" description="Basic and acidic residues" evidence="11">
    <location>
        <begin position="754"/>
        <end position="765"/>
    </location>
</feature>
<dbReference type="Proteomes" id="UP001355207">
    <property type="component" value="Chromosome 3"/>
</dbReference>
<accession>A0AAX4JTC7</accession>
<keyword evidence="5" id="KW-0249">Electron transport</keyword>
<dbReference type="InterPro" id="IPR013112">
    <property type="entry name" value="FAD-bd_8"/>
</dbReference>
<evidence type="ECO:0000313" key="15">
    <source>
        <dbReference type="EMBL" id="WWC87867.1"/>
    </source>
</evidence>
<dbReference type="GO" id="GO:0005886">
    <property type="term" value="C:plasma membrane"/>
    <property type="evidence" value="ECO:0007669"/>
    <property type="project" value="TreeGrafter"/>
</dbReference>
<dbReference type="SFLD" id="SFLDS00052">
    <property type="entry name" value="Ferric_Reductase_Domain"/>
    <property type="match status" value="1"/>
</dbReference>
<dbReference type="InterPro" id="IPR051410">
    <property type="entry name" value="Ferric/Cupric_Reductase"/>
</dbReference>
<keyword evidence="13" id="KW-0732">Signal</keyword>
<evidence type="ECO:0000256" key="8">
    <source>
        <dbReference type="ARBA" id="ARBA00023065"/>
    </source>
</evidence>
<dbReference type="InterPro" id="IPR017927">
    <property type="entry name" value="FAD-bd_FR_type"/>
</dbReference>
<dbReference type="RefSeq" id="XP_066074630.1">
    <property type="nucleotide sequence ID" value="XM_066218533.1"/>
</dbReference>
<organism evidence="15 16">
    <name type="scientific">Kwoniella dendrophila CBS 6074</name>
    <dbReference type="NCBI Taxonomy" id="1295534"/>
    <lineage>
        <taxon>Eukaryota</taxon>
        <taxon>Fungi</taxon>
        <taxon>Dikarya</taxon>
        <taxon>Basidiomycota</taxon>
        <taxon>Agaricomycotina</taxon>
        <taxon>Tremellomycetes</taxon>
        <taxon>Tremellales</taxon>
        <taxon>Cryptococcaceae</taxon>
        <taxon>Kwoniella</taxon>
    </lineage>
</organism>